<dbReference type="AlphaFoldDB" id="A0A1G6GIT1"/>
<organism evidence="17 18">
    <name type="scientific">Pelagirhabdus alkalitolerans</name>
    <dbReference type="NCBI Taxonomy" id="1612202"/>
    <lineage>
        <taxon>Bacteria</taxon>
        <taxon>Bacillati</taxon>
        <taxon>Bacillota</taxon>
        <taxon>Bacilli</taxon>
        <taxon>Bacillales</taxon>
        <taxon>Bacillaceae</taxon>
        <taxon>Pelagirhabdus</taxon>
    </lineage>
</organism>
<dbReference type="PROSITE" id="PS50109">
    <property type="entry name" value="HIS_KIN"/>
    <property type="match status" value="1"/>
</dbReference>
<dbReference type="Pfam" id="PF07730">
    <property type="entry name" value="HisKA_3"/>
    <property type="match status" value="1"/>
</dbReference>
<dbReference type="PANTHER" id="PTHR24421:SF37">
    <property type="entry name" value="SENSOR HISTIDINE KINASE NARS"/>
    <property type="match status" value="1"/>
</dbReference>
<evidence type="ECO:0000256" key="3">
    <source>
        <dbReference type="ARBA" id="ARBA00022475"/>
    </source>
</evidence>
<dbReference type="SMART" id="SM00387">
    <property type="entry name" value="HATPase_c"/>
    <property type="match status" value="1"/>
</dbReference>
<keyword evidence="11 13" id="KW-0902">Two-component regulatory system</keyword>
<keyword evidence="10 15" id="KW-1133">Transmembrane helix</keyword>
<evidence type="ECO:0000256" key="10">
    <source>
        <dbReference type="ARBA" id="ARBA00022989"/>
    </source>
</evidence>
<evidence type="ECO:0000313" key="17">
    <source>
        <dbReference type="EMBL" id="SDB81840.1"/>
    </source>
</evidence>
<reference evidence="18" key="1">
    <citation type="submission" date="2016-09" db="EMBL/GenBank/DDBJ databases">
        <authorList>
            <person name="Varghese N."/>
            <person name="Submissions S."/>
        </authorList>
    </citation>
    <scope>NUCLEOTIDE SEQUENCE [LARGE SCALE GENOMIC DNA]</scope>
    <source>
        <strain evidence="18">S5</strain>
    </source>
</reference>
<dbReference type="EC" id="2.7.13.3" evidence="13"/>
<evidence type="ECO:0000313" key="18">
    <source>
        <dbReference type="Proteomes" id="UP000242949"/>
    </source>
</evidence>
<evidence type="ECO:0000256" key="14">
    <source>
        <dbReference type="SAM" id="Coils"/>
    </source>
</evidence>
<keyword evidence="4" id="KW-0597">Phosphoprotein</keyword>
<dbReference type="InterPro" id="IPR005467">
    <property type="entry name" value="His_kinase_dom"/>
</dbReference>
<dbReference type="InterPro" id="IPR036890">
    <property type="entry name" value="HATPase_C_sf"/>
</dbReference>
<dbReference type="GO" id="GO:0005886">
    <property type="term" value="C:plasma membrane"/>
    <property type="evidence" value="ECO:0007669"/>
    <property type="project" value="UniProtKB-SubCell"/>
</dbReference>
<evidence type="ECO:0000256" key="7">
    <source>
        <dbReference type="ARBA" id="ARBA00022741"/>
    </source>
</evidence>
<comment type="subcellular location">
    <subcellularLocation>
        <location evidence="2 13">Cell membrane</location>
        <topology evidence="2 13">Multi-pass membrane protein</topology>
    </subcellularLocation>
</comment>
<dbReference type="PANTHER" id="PTHR24421">
    <property type="entry name" value="NITRATE/NITRITE SENSOR PROTEIN NARX-RELATED"/>
    <property type="match status" value="1"/>
</dbReference>
<keyword evidence="9 13" id="KW-0067">ATP-binding</keyword>
<feature type="transmembrane region" description="Helical" evidence="15">
    <location>
        <begin position="9"/>
        <end position="27"/>
    </location>
</feature>
<keyword evidence="8 13" id="KW-0418">Kinase</keyword>
<feature type="transmembrane region" description="Helical" evidence="15">
    <location>
        <begin position="47"/>
        <end position="66"/>
    </location>
</feature>
<keyword evidence="14" id="KW-0175">Coiled coil</keyword>
<dbReference type="CDD" id="cd16917">
    <property type="entry name" value="HATPase_UhpB-NarQ-NarX-like"/>
    <property type="match status" value="1"/>
</dbReference>
<evidence type="ECO:0000256" key="12">
    <source>
        <dbReference type="ARBA" id="ARBA00023136"/>
    </source>
</evidence>
<sequence length="342" mass="39255">MKRVLALRILRHTLLCFSLSVFVMYLVSQTVDQFVIVTLLHPSLFDLPLWSVLLLTSLIVGIVTGFRQVHDLKSEMNTIEGAIRSVSSTSKETIITYNGKNPKTKAIIDQIRTLNREFDQLNHRIEKVMSEKIETEEAQIKERIIQERHRLARELHDSVSQELFAVSMLVSALREMKEIDKSAMSKIEQMVQQAQLEMRALLLHLRPAALNEHTLHEGVEQLLAELKQKVHITIESRIESFHLSRIVEDHLFRILQESLSNALRHAKAERIQVSLIKRGNRAVLSIIDDGVGFDVDHEYSGSYGLRNMKERAEEIGAKFQLISVKNEGTKLNVDVEIRQVEE</sequence>
<proteinExistence type="predicted"/>
<dbReference type="GO" id="GO:0046983">
    <property type="term" value="F:protein dimerization activity"/>
    <property type="evidence" value="ECO:0007669"/>
    <property type="project" value="InterPro"/>
</dbReference>
<evidence type="ECO:0000256" key="2">
    <source>
        <dbReference type="ARBA" id="ARBA00004651"/>
    </source>
</evidence>
<keyword evidence="6 15" id="KW-0812">Transmembrane</keyword>
<keyword evidence="12 13" id="KW-0472">Membrane</keyword>
<evidence type="ECO:0000256" key="5">
    <source>
        <dbReference type="ARBA" id="ARBA00022679"/>
    </source>
</evidence>
<evidence type="ECO:0000259" key="16">
    <source>
        <dbReference type="PROSITE" id="PS50109"/>
    </source>
</evidence>
<evidence type="ECO:0000256" key="9">
    <source>
        <dbReference type="ARBA" id="ARBA00022840"/>
    </source>
</evidence>
<keyword evidence="5 13" id="KW-0808">Transferase</keyword>
<name>A0A1G6GIT1_9BACI</name>
<evidence type="ECO:0000256" key="1">
    <source>
        <dbReference type="ARBA" id="ARBA00000085"/>
    </source>
</evidence>
<feature type="domain" description="Histidine kinase" evidence="16">
    <location>
        <begin position="150"/>
        <end position="339"/>
    </location>
</feature>
<dbReference type="RefSeq" id="WP_090791816.1">
    <property type="nucleotide sequence ID" value="NZ_FMYI01000001.1"/>
</dbReference>
<evidence type="ECO:0000256" key="15">
    <source>
        <dbReference type="SAM" id="Phobius"/>
    </source>
</evidence>
<evidence type="ECO:0000256" key="4">
    <source>
        <dbReference type="ARBA" id="ARBA00022553"/>
    </source>
</evidence>
<evidence type="ECO:0000256" key="11">
    <source>
        <dbReference type="ARBA" id="ARBA00023012"/>
    </source>
</evidence>
<dbReference type="STRING" id="1612202.SAMN05421734_101142"/>
<dbReference type="Gene3D" id="1.20.5.1930">
    <property type="match status" value="1"/>
</dbReference>
<comment type="catalytic activity">
    <reaction evidence="1 13">
        <text>ATP + protein L-histidine = ADP + protein N-phospho-L-histidine.</text>
        <dbReference type="EC" id="2.7.13.3"/>
    </reaction>
</comment>
<accession>A0A1G6GIT1</accession>
<dbReference type="Proteomes" id="UP000242949">
    <property type="component" value="Unassembled WGS sequence"/>
</dbReference>
<dbReference type="InterPro" id="IPR011712">
    <property type="entry name" value="Sig_transdc_His_kin_sub3_dim/P"/>
</dbReference>
<protein>
    <recommendedName>
        <fullName evidence="13">Sensor histidine kinase</fullName>
        <ecNumber evidence="13">2.7.13.3</ecNumber>
    </recommendedName>
</protein>
<dbReference type="InterPro" id="IPR017202">
    <property type="entry name" value="LiaS/VraS"/>
</dbReference>
<dbReference type="Gene3D" id="3.30.565.10">
    <property type="entry name" value="Histidine kinase-like ATPase, C-terminal domain"/>
    <property type="match status" value="1"/>
</dbReference>
<evidence type="ECO:0000256" key="8">
    <source>
        <dbReference type="ARBA" id="ARBA00022777"/>
    </source>
</evidence>
<dbReference type="Pfam" id="PF02518">
    <property type="entry name" value="HATPase_c"/>
    <property type="match status" value="1"/>
</dbReference>
<evidence type="ECO:0000256" key="6">
    <source>
        <dbReference type="ARBA" id="ARBA00022692"/>
    </source>
</evidence>
<keyword evidence="3 13" id="KW-1003">Cell membrane</keyword>
<keyword evidence="7 13" id="KW-0547">Nucleotide-binding</keyword>
<dbReference type="InterPro" id="IPR050482">
    <property type="entry name" value="Sensor_HK_TwoCompSys"/>
</dbReference>
<feature type="coiled-coil region" evidence="14">
    <location>
        <begin position="111"/>
        <end position="138"/>
    </location>
</feature>
<dbReference type="OrthoDB" id="9795828at2"/>
<dbReference type="InterPro" id="IPR003594">
    <property type="entry name" value="HATPase_dom"/>
</dbReference>
<dbReference type="EMBL" id="FMYI01000001">
    <property type="protein sequence ID" value="SDB81840.1"/>
    <property type="molecule type" value="Genomic_DNA"/>
</dbReference>
<dbReference type="SUPFAM" id="SSF55874">
    <property type="entry name" value="ATPase domain of HSP90 chaperone/DNA topoisomerase II/histidine kinase"/>
    <property type="match status" value="1"/>
</dbReference>
<evidence type="ECO:0000256" key="13">
    <source>
        <dbReference type="PIRNR" id="PIRNR037431"/>
    </source>
</evidence>
<dbReference type="GO" id="GO:0005524">
    <property type="term" value="F:ATP binding"/>
    <property type="evidence" value="ECO:0007669"/>
    <property type="project" value="UniProtKB-UniRule"/>
</dbReference>
<dbReference type="PIRSF" id="PIRSF037431">
    <property type="entry name" value="STHK_LiaS"/>
    <property type="match status" value="1"/>
</dbReference>
<dbReference type="GO" id="GO:0000155">
    <property type="term" value="F:phosphorelay sensor kinase activity"/>
    <property type="evidence" value="ECO:0007669"/>
    <property type="project" value="UniProtKB-UniRule"/>
</dbReference>
<keyword evidence="18" id="KW-1185">Reference proteome</keyword>
<gene>
    <name evidence="17" type="ORF">SAMN05421734_101142</name>
</gene>